<protein>
    <submittedName>
        <fullName evidence="2">Uncharacterized protein</fullName>
    </submittedName>
</protein>
<gene>
    <name evidence="2" type="ORF">KTA_06040</name>
</gene>
<evidence type="ECO:0000256" key="1">
    <source>
        <dbReference type="SAM" id="MobiDB-lite"/>
    </source>
</evidence>
<feature type="region of interest" description="Disordered" evidence="1">
    <location>
        <begin position="1"/>
        <end position="20"/>
    </location>
</feature>
<organism evidence="2">
    <name type="scientific">Thermogemmatispora argillosa</name>
    <dbReference type="NCBI Taxonomy" id="2045280"/>
    <lineage>
        <taxon>Bacteria</taxon>
        <taxon>Bacillati</taxon>
        <taxon>Chloroflexota</taxon>
        <taxon>Ktedonobacteria</taxon>
        <taxon>Thermogemmatisporales</taxon>
        <taxon>Thermogemmatisporaceae</taxon>
        <taxon>Thermogemmatispora</taxon>
    </lineage>
</organism>
<accession>A0A455T1S3</accession>
<reference evidence="2" key="1">
    <citation type="submission" date="2018-12" db="EMBL/GenBank/DDBJ databases">
        <title>Novel natural products biosynthetic potential of the class Ktedonobacteria.</title>
        <authorList>
            <person name="Zheng Y."/>
            <person name="Saitou A."/>
            <person name="Wang C.M."/>
            <person name="Toyoda A."/>
            <person name="Minakuchi Y."/>
            <person name="Sekiguchi Y."/>
            <person name="Ueda K."/>
            <person name="Takano H."/>
            <person name="Sakai Y."/>
            <person name="Yokota A."/>
            <person name="Yabe S."/>
        </authorList>
    </citation>
    <scope>NUCLEOTIDE SEQUENCE</scope>
    <source>
        <strain evidence="2">A3-2</strain>
    </source>
</reference>
<evidence type="ECO:0000313" key="2">
    <source>
        <dbReference type="EMBL" id="BBH92405.1"/>
    </source>
</evidence>
<dbReference type="EMBL" id="AP019377">
    <property type="protein sequence ID" value="BBH92405.1"/>
    <property type="molecule type" value="Genomic_DNA"/>
</dbReference>
<name>A0A455T1S3_9CHLR</name>
<feature type="compositionally biased region" description="Basic and acidic residues" evidence="1">
    <location>
        <begin position="1"/>
        <end position="11"/>
    </location>
</feature>
<sequence length="212" mass="24064">MLGSDRYHDSDELTLPPPPGLHSLLAKGSQDIHPELKRRLDFKLSDLIDELKEIGGSGNLINIHRERLRKLLRPFIKKQLQEIGTPISSHKDIDEAVESGLNYSSKALEEALKEEDLKYRILATEADQRLAAKAREDRQHHGSLSDSERRDLAVLAALEVRGLVPTSKISDELLTQLHADANWYEEVFDKGKEIIEWPPEESFRRQQSSSGD</sequence>
<proteinExistence type="predicted"/>
<dbReference type="AlphaFoldDB" id="A0A455T1S3"/>